<dbReference type="InterPro" id="IPR051606">
    <property type="entry name" value="Polyketide_Oxido-like"/>
</dbReference>
<dbReference type="PANTHER" id="PTHR43355:SF2">
    <property type="entry name" value="FLAVIN REDUCTASE (NADPH)"/>
    <property type="match status" value="1"/>
</dbReference>
<comment type="caution">
    <text evidence="2">The sequence shown here is derived from an EMBL/GenBank/DDBJ whole genome shotgun (WGS) entry which is preliminary data.</text>
</comment>
<dbReference type="RefSeq" id="WP_197921881.1">
    <property type="nucleotide sequence ID" value="NZ_CAWPTA010000008.1"/>
</dbReference>
<evidence type="ECO:0000313" key="3">
    <source>
        <dbReference type="Proteomes" id="UP000602442"/>
    </source>
</evidence>
<gene>
    <name evidence="2" type="ORF">I5L03_11385</name>
</gene>
<feature type="domain" description="NAD(P)-binding" evidence="1">
    <location>
        <begin position="7"/>
        <end position="202"/>
    </location>
</feature>
<protein>
    <submittedName>
        <fullName evidence="2">NAD(P)H-binding protein</fullName>
    </submittedName>
</protein>
<dbReference type="EMBL" id="JAEANY010000003">
    <property type="protein sequence ID" value="MBH5323186.1"/>
    <property type="molecule type" value="Genomic_DNA"/>
</dbReference>
<reference evidence="2 3" key="1">
    <citation type="submission" date="2020-11" db="EMBL/GenBank/DDBJ databases">
        <title>Erythrobacter sediminis sp. nov., a marine bacterium from a tidal flat of Garorim Bay.</title>
        <authorList>
            <person name="Kim D."/>
            <person name="Yoo Y."/>
            <person name="Kim J.-J."/>
        </authorList>
    </citation>
    <scope>NUCLEOTIDE SEQUENCE [LARGE SCALE GENOMIC DNA]</scope>
    <source>
        <strain evidence="2 3">JGD-13</strain>
    </source>
</reference>
<dbReference type="Gene3D" id="3.40.50.720">
    <property type="entry name" value="NAD(P)-binding Rossmann-like Domain"/>
    <property type="match status" value="1"/>
</dbReference>
<dbReference type="SUPFAM" id="SSF51735">
    <property type="entry name" value="NAD(P)-binding Rossmann-fold domains"/>
    <property type="match status" value="1"/>
</dbReference>
<keyword evidence="3" id="KW-1185">Reference proteome</keyword>
<evidence type="ECO:0000259" key="1">
    <source>
        <dbReference type="Pfam" id="PF13460"/>
    </source>
</evidence>
<dbReference type="Pfam" id="PF13460">
    <property type="entry name" value="NAD_binding_10"/>
    <property type="match status" value="1"/>
</dbReference>
<dbReference type="InterPro" id="IPR016040">
    <property type="entry name" value="NAD(P)-bd_dom"/>
</dbReference>
<proteinExistence type="predicted"/>
<organism evidence="2 3">
    <name type="scientific">Aurantiacibacter sediminis</name>
    <dbReference type="NCBI Taxonomy" id="2793064"/>
    <lineage>
        <taxon>Bacteria</taxon>
        <taxon>Pseudomonadati</taxon>
        <taxon>Pseudomonadota</taxon>
        <taxon>Alphaproteobacteria</taxon>
        <taxon>Sphingomonadales</taxon>
        <taxon>Erythrobacteraceae</taxon>
        <taxon>Aurantiacibacter</taxon>
    </lineage>
</organism>
<dbReference type="Proteomes" id="UP000602442">
    <property type="component" value="Unassembled WGS sequence"/>
</dbReference>
<dbReference type="PANTHER" id="PTHR43355">
    <property type="entry name" value="FLAVIN REDUCTASE (NADPH)"/>
    <property type="match status" value="1"/>
</dbReference>
<sequence>MRVLIVGASGNVGGHTVDHALKAGHHVFAAARSPGDVEGDDARLEKVEVDVLKPETLAAAVQEMDAVILTFGAPLNSDTILHIPELCAKGTRNVITAMRGAGVERLICMTAIGAGDSEGHGRFIFRNVIEPVLLGRIMEDRTRQEEIVRASDLNEWVIIRPTELSDREEQPIRVIEDVEAEDDPTTIARADVGRFLVSQLDDRTYHRKTILITN</sequence>
<evidence type="ECO:0000313" key="2">
    <source>
        <dbReference type="EMBL" id="MBH5323186.1"/>
    </source>
</evidence>
<accession>A0ABS0N5X8</accession>
<dbReference type="InterPro" id="IPR036291">
    <property type="entry name" value="NAD(P)-bd_dom_sf"/>
</dbReference>
<name>A0ABS0N5X8_9SPHN</name>